<evidence type="ECO:0000313" key="2">
    <source>
        <dbReference type="EMBL" id="CAF3970916.1"/>
    </source>
</evidence>
<dbReference type="InterPro" id="IPR036397">
    <property type="entry name" value="RNaseH_sf"/>
</dbReference>
<feature type="non-terminal residue" evidence="2">
    <location>
        <position position="1"/>
    </location>
</feature>
<dbReference type="AlphaFoldDB" id="A0A8S2MXZ3"/>
<accession>A0A8S2MXZ3</accession>
<evidence type="ECO:0000256" key="1">
    <source>
        <dbReference type="SAM" id="MobiDB-lite"/>
    </source>
</evidence>
<comment type="caution">
    <text evidence="2">The sequence shown here is derived from an EMBL/GenBank/DDBJ whole genome shotgun (WGS) entry which is preliminary data.</text>
</comment>
<name>A0A8S2MXZ3_9BILA</name>
<feature type="region of interest" description="Disordered" evidence="1">
    <location>
        <begin position="52"/>
        <end position="74"/>
    </location>
</feature>
<organism evidence="2 3">
    <name type="scientific">Rotaria magnacalcarata</name>
    <dbReference type="NCBI Taxonomy" id="392030"/>
    <lineage>
        <taxon>Eukaryota</taxon>
        <taxon>Metazoa</taxon>
        <taxon>Spiralia</taxon>
        <taxon>Gnathifera</taxon>
        <taxon>Rotifera</taxon>
        <taxon>Eurotatoria</taxon>
        <taxon>Bdelloidea</taxon>
        <taxon>Philodinida</taxon>
        <taxon>Philodinidae</taxon>
        <taxon>Rotaria</taxon>
    </lineage>
</organism>
<reference evidence="2" key="1">
    <citation type="submission" date="2021-02" db="EMBL/GenBank/DDBJ databases">
        <authorList>
            <person name="Nowell W R."/>
        </authorList>
    </citation>
    <scope>NUCLEOTIDE SEQUENCE</scope>
</reference>
<dbReference type="EMBL" id="CAJOBI010003498">
    <property type="protein sequence ID" value="CAF3970916.1"/>
    <property type="molecule type" value="Genomic_DNA"/>
</dbReference>
<dbReference type="Gene3D" id="3.30.420.10">
    <property type="entry name" value="Ribonuclease H-like superfamily/Ribonuclease H"/>
    <property type="match status" value="1"/>
</dbReference>
<dbReference type="Proteomes" id="UP000676336">
    <property type="component" value="Unassembled WGS sequence"/>
</dbReference>
<gene>
    <name evidence="2" type="ORF">SMN809_LOCUS10321</name>
</gene>
<evidence type="ECO:0000313" key="3">
    <source>
        <dbReference type="Proteomes" id="UP000676336"/>
    </source>
</evidence>
<protein>
    <submittedName>
        <fullName evidence="2">Uncharacterized protein</fullName>
    </submittedName>
</protein>
<sequence>MKSKDIQKVVKVKYENADGSTKIVRDLVGAVSLPTIKLWIKIINTTGSITLSSPPGCPRKAHTNAANVKDDAKPHTHRLTQEWCAENFPDFNSKERWPPNSPDLCPLDYSLWNDLGQCMNWNRTKTK</sequence>
<proteinExistence type="predicted"/>
<dbReference type="GO" id="GO:0003676">
    <property type="term" value="F:nucleic acid binding"/>
    <property type="evidence" value="ECO:0007669"/>
    <property type="project" value="InterPro"/>
</dbReference>